<dbReference type="EMBL" id="LZFO01000031">
    <property type="protein sequence ID" value="OFI05280.1"/>
    <property type="molecule type" value="Genomic_DNA"/>
</dbReference>
<gene>
    <name evidence="1" type="ORF">CLOACE_18480</name>
</gene>
<keyword evidence="2" id="KW-1185">Reference proteome</keyword>
<evidence type="ECO:0008006" key="3">
    <source>
        <dbReference type="Google" id="ProtNLM"/>
    </source>
</evidence>
<protein>
    <recommendedName>
        <fullName evidence="3">CRISPR-associated protein Csh2</fullName>
    </recommendedName>
</protein>
<dbReference type="InterPro" id="IPR013419">
    <property type="entry name" value="CRISPR-assoc_prot_Cas7/Csh2"/>
</dbReference>
<reference evidence="1 2" key="1">
    <citation type="submission" date="2016-06" db="EMBL/GenBank/DDBJ databases">
        <title>Genome sequence of Clostridium acetireducens DSM 10703.</title>
        <authorList>
            <person name="Poehlein A."/>
            <person name="Fluechter S."/>
            <person name="Duerre P."/>
            <person name="Daniel R."/>
        </authorList>
    </citation>
    <scope>NUCLEOTIDE SEQUENCE [LARGE SCALE GENOMIC DNA]</scope>
    <source>
        <strain evidence="1 2">DSM 10703</strain>
    </source>
</reference>
<dbReference type="NCBIfam" id="TIGR01595">
    <property type="entry name" value="cas_CT1132"/>
    <property type="match status" value="1"/>
</dbReference>
<sequence length="291" mass="33809">MNNSEILFLYDAKLTNPNGDPDEENRPRMDYERDINLVSDLRIKRYIRDYLLDRGLSIFVQKIDGKSVTAEGRIKALKSSDLDTILDELIDIRMFGATIPIKKENKSIIGPIQFNWGYSLNKVELLESSITSHFSSDSKKGQGAIGKDYRVKYSFIAFFGVLSGKRAKITKLKEEDIKLFDKAMKYAIPAQATRSKIGQYPRLYLRVEYNDDETILGDMRDYININQEAENLREIKELKLDITELIAHLNENSKRIKAIHYYYDSKLKLILNEKEESFENAFKDFTMIEVE</sequence>
<comment type="caution">
    <text evidence="1">The sequence shown here is derived from an EMBL/GenBank/DDBJ whole genome shotgun (WGS) entry which is preliminary data.</text>
</comment>
<evidence type="ECO:0000313" key="1">
    <source>
        <dbReference type="EMBL" id="OFI05280.1"/>
    </source>
</evidence>
<dbReference type="STRING" id="1121290.CLAOCE_18480"/>
<proteinExistence type="predicted"/>
<dbReference type="Proteomes" id="UP000175744">
    <property type="component" value="Unassembled WGS sequence"/>
</dbReference>
<dbReference type="InterPro" id="IPR006482">
    <property type="entry name" value="Cas7_Csh2/Csh2"/>
</dbReference>
<dbReference type="AlphaFoldDB" id="A0A1E8EWW9"/>
<dbReference type="NCBIfam" id="TIGR02590">
    <property type="entry name" value="cas_Csh2"/>
    <property type="match status" value="1"/>
</dbReference>
<dbReference type="GO" id="GO:0043571">
    <property type="term" value="P:maintenance of CRISPR repeat elements"/>
    <property type="evidence" value="ECO:0007669"/>
    <property type="project" value="InterPro"/>
</dbReference>
<name>A0A1E8EWW9_9CLOT</name>
<dbReference type="Pfam" id="PF05107">
    <property type="entry name" value="Cas_Cas7"/>
    <property type="match status" value="1"/>
</dbReference>
<accession>A0A1E8EWW9</accession>
<dbReference type="PATRIC" id="fig|1121290.3.peg.1850"/>
<evidence type="ECO:0000313" key="2">
    <source>
        <dbReference type="Proteomes" id="UP000175744"/>
    </source>
</evidence>
<organism evidence="1 2">
    <name type="scientific">Clostridium acetireducens DSM 10703</name>
    <dbReference type="NCBI Taxonomy" id="1121290"/>
    <lineage>
        <taxon>Bacteria</taxon>
        <taxon>Bacillati</taxon>
        <taxon>Bacillota</taxon>
        <taxon>Clostridia</taxon>
        <taxon>Eubacteriales</taxon>
        <taxon>Clostridiaceae</taxon>
        <taxon>Clostridium</taxon>
    </lineage>
</organism>
<dbReference type="RefSeq" id="WP_207644904.1">
    <property type="nucleotide sequence ID" value="NZ_LZFO01000031.1"/>
</dbReference>